<dbReference type="AlphaFoldDB" id="A0A1M7RSQ4"/>
<sequence>MTLLSRHFVTLPLAIAALVLTGCGSEPDPAANDAASFAARIKQNDETPAPQGTVAPRLAEPIPGAAPGPYAPGTLTDPASATCGANLMGPFIGKLADDATRAEIVAALGRSDNLRFVAFGTPGYINPDPTNPRLSLMLDRQNIIRDARCG</sequence>
<dbReference type="STRING" id="198312.SAMN02745193_00319"/>
<evidence type="ECO:0000256" key="1">
    <source>
        <dbReference type="SAM" id="MobiDB-lite"/>
    </source>
</evidence>
<dbReference type="Proteomes" id="UP000184391">
    <property type="component" value="Unassembled WGS sequence"/>
</dbReference>
<reference evidence="4" key="1">
    <citation type="submission" date="2016-12" db="EMBL/GenBank/DDBJ databases">
        <authorList>
            <person name="Varghese N."/>
            <person name="Submissions S."/>
        </authorList>
    </citation>
    <scope>NUCLEOTIDE SEQUENCE [LARGE SCALE GENOMIC DNA]</scope>
    <source>
        <strain evidence="4">DSM 11032</strain>
    </source>
</reference>
<evidence type="ECO:0008006" key="5">
    <source>
        <dbReference type="Google" id="ProtNLM"/>
    </source>
</evidence>
<feature type="signal peptide" evidence="2">
    <location>
        <begin position="1"/>
        <end position="16"/>
    </location>
</feature>
<dbReference type="EMBL" id="FRDF01000002">
    <property type="protein sequence ID" value="SHN49343.1"/>
    <property type="molecule type" value="Genomic_DNA"/>
</dbReference>
<keyword evidence="4" id="KW-1185">Reference proteome</keyword>
<dbReference type="RefSeq" id="WP_072672922.1">
    <property type="nucleotide sequence ID" value="NZ_FRDF01000002.1"/>
</dbReference>
<feature type="chain" id="PRO_5009928997" description="Peptidase inhibitor I78 family protein" evidence="2">
    <location>
        <begin position="17"/>
        <end position="150"/>
    </location>
</feature>
<organism evidence="3 4">
    <name type="scientific">Erythrobacter sanguineus</name>
    <dbReference type="NCBI Taxonomy" id="198312"/>
    <lineage>
        <taxon>Bacteria</taxon>
        <taxon>Pseudomonadati</taxon>
        <taxon>Pseudomonadota</taxon>
        <taxon>Alphaproteobacteria</taxon>
        <taxon>Sphingomonadales</taxon>
        <taxon>Erythrobacteraceae</taxon>
        <taxon>Erythrobacter/Porphyrobacter group</taxon>
        <taxon>Erythrobacter</taxon>
    </lineage>
</organism>
<protein>
    <recommendedName>
        <fullName evidence="5">Peptidase inhibitor I78 family protein</fullName>
    </recommendedName>
</protein>
<dbReference type="PROSITE" id="PS51257">
    <property type="entry name" value="PROKAR_LIPOPROTEIN"/>
    <property type="match status" value="1"/>
</dbReference>
<feature type="region of interest" description="Disordered" evidence="1">
    <location>
        <begin position="44"/>
        <end position="69"/>
    </location>
</feature>
<name>A0A1M7RSQ4_9SPHN</name>
<evidence type="ECO:0000313" key="4">
    <source>
        <dbReference type="Proteomes" id="UP000184391"/>
    </source>
</evidence>
<gene>
    <name evidence="3" type="ORF">SAMN02745193_00319</name>
</gene>
<keyword evidence="2" id="KW-0732">Signal</keyword>
<proteinExistence type="predicted"/>
<accession>A0A1M7RSQ4</accession>
<evidence type="ECO:0000313" key="3">
    <source>
        <dbReference type="EMBL" id="SHN49343.1"/>
    </source>
</evidence>
<evidence type="ECO:0000256" key="2">
    <source>
        <dbReference type="SAM" id="SignalP"/>
    </source>
</evidence>